<evidence type="ECO:0000259" key="1">
    <source>
        <dbReference type="Pfam" id="PF02915"/>
    </source>
</evidence>
<dbReference type="Gene3D" id="1.20.1260.10">
    <property type="match status" value="1"/>
</dbReference>
<dbReference type="InterPro" id="IPR009078">
    <property type="entry name" value="Ferritin-like_SF"/>
</dbReference>
<dbReference type="EMBL" id="MAYW01000102">
    <property type="protein sequence ID" value="ODS31656.1"/>
    <property type="molecule type" value="Genomic_DNA"/>
</dbReference>
<protein>
    <submittedName>
        <fullName evidence="2">Rhodanese domain-containing protein</fullName>
    </submittedName>
</protein>
<name>A0A1E3X7P5_9BACT</name>
<evidence type="ECO:0000313" key="3">
    <source>
        <dbReference type="Proteomes" id="UP000094056"/>
    </source>
</evidence>
<dbReference type="SUPFAM" id="SSF47240">
    <property type="entry name" value="Ferritin-like"/>
    <property type="match status" value="1"/>
</dbReference>
<dbReference type="Pfam" id="PF02915">
    <property type="entry name" value="Rubrerythrin"/>
    <property type="match status" value="1"/>
</dbReference>
<evidence type="ECO:0000313" key="2">
    <source>
        <dbReference type="EMBL" id="ODS31656.1"/>
    </source>
</evidence>
<feature type="domain" description="Rubrerythrin diiron-binding" evidence="1">
    <location>
        <begin position="15"/>
        <end position="72"/>
    </location>
</feature>
<dbReference type="GO" id="GO:0046872">
    <property type="term" value="F:metal ion binding"/>
    <property type="evidence" value="ECO:0007669"/>
    <property type="project" value="InterPro"/>
</dbReference>
<dbReference type="InterPro" id="IPR012347">
    <property type="entry name" value="Ferritin-like"/>
</dbReference>
<comment type="caution">
    <text evidence="2">The sequence shown here is derived from an EMBL/GenBank/DDBJ whole genome shotgun (WGS) entry which is preliminary data.</text>
</comment>
<reference evidence="2 3" key="1">
    <citation type="submission" date="2016-07" db="EMBL/GenBank/DDBJ databases">
        <title>Draft genome of Scalindua rubra, obtained from a brine-seawater interface in the Red Sea, sheds light on salt adaptation in anammox bacteria.</title>
        <authorList>
            <person name="Speth D.R."/>
            <person name="Lagkouvardos I."/>
            <person name="Wang Y."/>
            <person name="Qian P.-Y."/>
            <person name="Dutilh B.E."/>
            <person name="Jetten M.S."/>
        </authorList>
    </citation>
    <scope>NUCLEOTIDE SEQUENCE [LARGE SCALE GENOMIC DNA]</scope>
    <source>
        <strain evidence="2">BSI-1</strain>
    </source>
</reference>
<dbReference type="AlphaFoldDB" id="A0A1E3X7P5"/>
<gene>
    <name evidence="2" type="ORF">SCARUB_03206</name>
</gene>
<proteinExistence type="predicted"/>
<sequence length="81" mass="9197">MTIKETKEIRTLVQILEDAIKKEHEAYEYYMNKAKHSGKPSVKKMFLSLAEMEKGHKAELNKQMVDIKAQVIVDSAITGGC</sequence>
<dbReference type="InterPro" id="IPR003251">
    <property type="entry name" value="Rr_diiron-bd_dom"/>
</dbReference>
<dbReference type="Proteomes" id="UP000094056">
    <property type="component" value="Unassembled WGS sequence"/>
</dbReference>
<dbReference type="GO" id="GO:0016491">
    <property type="term" value="F:oxidoreductase activity"/>
    <property type="evidence" value="ECO:0007669"/>
    <property type="project" value="InterPro"/>
</dbReference>
<accession>A0A1E3X7P5</accession>
<organism evidence="2 3">
    <name type="scientific">Candidatus Scalindua rubra</name>
    <dbReference type="NCBI Taxonomy" id="1872076"/>
    <lineage>
        <taxon>Bacteria</taxon>
        <taxon>Pseudomonadati</taxon>
        <taxon>Planctomycetota</taxon>
        <taxon>Candidatus Brocadiia</taxon>
        <taxon>Candidatus Brocadiales</taxon>
        <taxon>Candidatus Scalinduaceae</taxon>
        <taxon>Candidatus Scalindua</taxon>
    </lineage>
</organism>